<dbReference type="InterPro" id="IPR000055">
    <property type="entry name" value="Restrct_endonuc_typeI_TRD"/>
</dbReference>
<dbReference type="Gene3D" id="3.90.220.20">
    <property type="entry name" value="DNA methylase specificity domains"/>
    <property type="match status" value="2"/>
</dbReference>
<evidence type="ECO:0000256" key="3">
    <source>
        <dbReference type="ARBA" id="ARBA00023125"/>
    </source>
</evidence>
<protein>
    <submittedName>
        <fullName evidence="5">Type I restriction-modification system specificity subunit</fullName>
    </submittedName>
</protein>
<name>T1ATI1_9ZZZZ</name>
<proteinExistence type="inferred from homology"/>
<dbReference type="PANTHER" id="PTHR30408:SF12">
    <property type="entry name" value="TYPE I RESTRICTION ENZYME MJAVIII SPECIFICITY SUBUNIT"/>
    <property type="match status" value="1"/>
</dbReference>
<evidence type="ECO:0000259" key="4">
    <source>
        <dbReference type="Pfam" id="PF01420"/>
    </source>
</evidence>
<dbReference type="Pfam" id="PF01420">
    <property type="entry name" value="Methylase_S"/>
    <property type="match status" value="2"/>
</dbReference>
<dbReference type="PANTHER" id="PTHR30408">
    <property type="entry name" value="TYPE-1 RESTRICTION ENZYME ECOKI SPECIFICITY PROTEIN"/>
    <property type="match status" value="1"/>
</dbReference>
<dbReference type="GO" id="GO:0003677">
    <property type="term" value="F:DNA binding"/>
    <property type="evidence" value="ECO:0007669"/>
    <property type="project" value="UniProtKB-KW"/>
</dbReference>
<comment type="similarity">
    <text evidence="1">Belongs to the type-I restriction system S methylase family.</text>
</comment>
<keyword evidence="3" id="KW-0238">DNA-binding</keyword>
<accession>T1ATI1</accession>
<dbReference type="InterPro" id="IPR052021">
    <property type="entry name" value="Type-I_RS_S_subunit"/>
</dbReference>
<comment type="caution">
    <text evidence="5">The sequence shown here is derived from an EMBL/GenBank/DDBJ whole genome shotgun (WGS) entry which is preliminary data.</text>
</comment>
<keyword evidence="2" id="KW-0680">Restriction system</keyword>
<reference evidence="5" key="2">
    <citation type="journal article" date="2014" name="ISME J.">
        <title>Microbial stratification in low pH oxic and suboxic macroscopic growths along an acid mine drainage.</title>
        <authorList>
            <person name="Mendez-Garcia C."/>
            <person name="Mesa V."/>
            <person name="Sprenger R.R."/>
            <person name="Richter M."/>
            <person name="Diez M.S."/>
            <person name="Solano J."/>
            <person name="Bargiela R."/>
            <person name="Golyshina O.V."/>
            <person name="Manteca A."/>
            <person name="Ramos J.L."/>
            <person name="Gallego J.R."/>
            <person name="Llorente I."/>
            <person name="Martins Dos Santos V.A."/>
            <person name="Jensen O.N."/>
            <person name="Pelaez A.I."/>
            <person name="Sanchez J."/>
            <person name="Ferrer M."/>
        </authorList>
    </citation>
    <scope>NUCLEOTIDE SEQUENCE</scope>
</reference>
<evidence type="ECO:0000313" key="5">
    <source>
        <dbReference type="EMBL" id="EQD60692.1"/>
    </source>
</evidence>
<sequence length="264" mass="28460">MARLATGASYPAVSDRIVFDSKLPLPPLPEQRRIAEILDKADALRAKRRAALTQLDTLTQSIFLDMFGDPATNPKGWPVDALRNIADTTSGGTPKRDVDGYFGGPIPWVKSGELHQAVVSATEESLTERGLTESSAKLMPPGTVLVAMYGATVGAVAILGVEAATNQAICCIRPSQALTSEYLAHLLRKMAPSLLAKRVGGAQPNLSQELLRNLRIPVPPRELQLSFGERIAAVARLGRELETSTDRNDALFASLQHRAFRGEL</sequence>
<evidence type="ECO:0000256" key="2">
    <source>
        <dbReference type="ARBA" id="ARBA00022747"/>
    </source>
</evidence>
<dbReference type="InterPro" id="IPR044946">
    <property type="entry name" value="Restrct_endonuc_typeI_TRD_sf"/>
</dbReference>
<reference evidence="5" key="1">
    <citation type="submission" date="2013-08" db="EMBL/GenBank/DDBJ databases">
        <authorList>
            <person name="Mendez C."/>
            <person name="Richter M."/>
            <person name="Ferrer M."/>
            <person name="Sanchez J."/>
        </authorList>
    </citation>
    <scope>NUCLEOTIDE SEQUENCE</scope>
</reference>
<dbReference type="SUPFAM" id="SSF116734">
    <property type="entry name" value="DNA methylase specificity domain"/>
    <property type="match status" value="2"/>
</dbReference>
<gene>
    <name evidence="5" type="ORF">B1A_10028</name>
</gene>
<feature type="domain" description="Type I restriction modification DNA specificity" evidence="4">
    <location>
        <begin position="74"/>
        <end position="227"/>
    </location>
</feature>
<dbReference type="CDD" id="cd17515">
    <property type="entry name" value="RMtype1_S_MjaORF132P_Sau1132ORF3780P-TRD1-CR1_like"/>
    <property type="match status" value="1"/>
</dbReference>
<evidence type="ECO:0000256" key="1">
    <source>
        <dbReference type="ARBA" id="ARBA00010923"/>
    </source>
</evidence>
<dbReference type="GO" id="GO:0009307">
    <property type="term" value="P:DNA restriction-modification system"/>
    <property type="evidence" value="ECO:0007669"/>
    <property type="project" value="UniProtKB-KW"/>
</dbReference>
<organism evidence="5">
    <name type="scientific">mine drainage metagenome</name>
    <dbReference type="NCBI Taxonomy" id="410659"/>
    <lineage>
        <taxon>unclassified sequences</taxon>
        <taxon>metagenomes</taxon>
        <taxon>ecological metagenomes</taxon>
    </lineage>
</organism>
<feature type="domain" description="Type I restriction modification DNA specificity" evidence="4">
    <location>
        <begin position="9"/>
        <end position="53"/>
    </location>
</feature>
<dbReference type="EMBL" id="AUZX01007139">
    <property type="protein sequence ID" value="EQD60692.1"/>
    <property type="molecule type" value="Genomic_DNA"/>
</dbReference>
<dbReference type="AlphaFoldDB" id="T1ATI1"/>